<dbReference type="PANTHER" id="PTHR43464:SF19">
    <property type="entry name" value="UBIQUINONE BIOSYNTHESIS O-METHYLTRANSFERASE, MITOCHONDRIAL"/>
    <property type="match status" value="1"/>
</dbReference>
<dbReference type="GO" id="GO:0032259">
    <property type="term" value="P:methylation"/>
    <property type="evidence" value="ECO:0007669"/>
    <property type="project" value="UniProtKB-KW"/>
</dbReference>
<dbReference type="SUPFAM" id="SSF53335">
    <property type="entry name" value="S-adenosyl-L-methionine-dependent methyltransferases"/>
    <property type="match status" value="1"/>
</dbReference>
<feature type="domain" description="Methyltransferase" evidence="4">
    <location>
        <begin position="46"/>
        <end position="131"/>
    </location>
</feature>
<evidence type="ECO:0000256" key="2">
    <source>
        <dbReference type="ARBA" id="ARBA00022679"/>
    </source>
</evidence>
<keyword evidence="1 5" id="KW-0489">Methyltransferase</keyword>
<organism evidence="5 6">
    <name type="scientific">Motilibacter rhizosphaerae</name>
    <dbReference type="NCBI Taxonomy" id="598652"/>
    <lineage>
        <taxon>Bacteria</taxon>
        <taxon>Bacillati</taxon>
        <taxon>Actinomycetota</taxon>
        <taxon>Actinomycetes</taxon>
        <taxon>Motilibacterales</taxon>
        <taxon>Motilibacteraceae</taxon>
        <taxon>Motilibacter</taxon>
    </lineage>
</organism>
<keyword evidence="6" id="KW-1185">Reference proteome</keyword>
<dbReference type="CDD" id="cd02440">
    <property type="entry name" value="AdoMet_MTases"/>
    <property type="match status" value="1"/>
</dbReference>
<reference evidence="5 6" key="1">
    <citation type="submission" date="2019-02" db="EMBL/GenBank/DDBJ databases">
        <title>Genomic Encyclopedia of Type Strains, Phase IV (KMG-IV): sequencing the most valuable type-strain genomes for metagenomic binning, comparative biology and taxonomic classification.</title>
        <authorList>
            <person name="Goeker M."/>
        </authorList>
    </citation>
    <scope>NUCLEOTIDE SEQUENCE [LARGE SCALE GENOMIC DNA]</scope>
    <source>
        <strain evidence="5 6">DSM 45622</strain>
    </source>
</reference>
<dbReference type="GO" id="GO:0008168">
    <property type="term" value="F:methyltransferase activity"/>
    <property type="evidence" value="ECO:0007669"/>
    <property type="project" value="UniProtKB-KW"/>
</dbReference>
<protein>
    <submittedName>
        <fullName evidence="5">Methyltransferase family protein</fullName>
    </submittedName>
</protein>
<dbReference type="AlphaFoldDB" id="A0A4Q7N772"/>
<keyword evidence="2 5" id="KW-0808">Transferase</keyword>
<accession>A0A4Q7N772</accession>
<dbReference type="PANTHER" id="PTHR43464">
    <property type="entry name" value="METHYLTRANSFERASE"/>
    <property type="match status" value="1"/>
</dbReference>
<name>A0A4Q7N772_9ACTN</name>
<dbReference type="InterPro" id="IPR041698">
    <property type="entry name" value="Methyltransf_25"/>
</dbReference>
<evidence type="ECO:0000313" key="6">
    <source>
        <dbReference type="Proteomes" id="UP000293638"/>
    </source>
</evidence>
<gene>
    <name evidence="5" type="ORF">EV189_3998</name>
</gene>
<dbReference type="RefSeq" id="WP_130494716.1">
    <property type="nucleotide sequence ID" value="NZ_SGXD01000009.1"/>
</dbReference>
<comment type="caution">
    <text evidence="5">The sequence shown here is derived from an EMBL/GenBank/DDBJ whole genome shotgun (WGS) entry which is preliminary data.</text>
</comment>
<evidence type="ECO:0000256" key="3">
    <source>
        <dbReference type="ARBA" id="ARBA00022691"/>
    </source>
</evidence>
<dbReference type="Pfam" id="PF13649">
    <property type="entry name" value="Methyltransf_25"/>
    <property type="match status" value="1"/>
</dbReference>
<keyword evidence="3" id="KW-0949">S-adenosyl-L-methionine</keyword>
<evidence type="ECO:0000313" key="5">
    <source>
        <dbReference type="EMBL" id="RZS77563.1"/>
    </source>
</evidence>
<proteinExistence type="predicted"/>
<sequence length="224" mass="24191">MATTAYWGSGRGAIAPDGCPVEFYARLPLMGEPEIVHAAVPAGASVLELGCGTGRLIRALAALEHPVHGVDESAEMLAYAGDLPTTQAAIEDVDLRRTFDVVLLASTLVNGPPPLRAAFLRACRRHVAPDGVVVLQQTAPGWFDSVTPGERVDVGIRRVLRSVQRFDDRVEVVNDYHLDGETWTHAFDRWRAPDLEGDLAAAGLRLDRRLTEDGVWVTAVPVAP</sequence>
<dbReference type="Proteomes" id="UP000293638">
    <property type="component" value="Unassembled WGS sequence"/>
</dbReference>
<dbReference type="OrthoDB" id="7062303at2"/>
<evidence type="ECO:0000256" key="1">
    <source>
        <dbReference type="ARBA" id="ARBA00022603"/>
    </source>
</evidence>
<dbReference type="Gene3D" id="3.40.50.150">
    <property type="entry name" value="Vaccinia Virus protein VP39"/>
    <property type="match status" value="1"/>
</dbReference>
<dbReference type="InterPro" id="IPR029063">
    <property type="entry name" value="SAM-dependent_MTases_sf"/>
</dbReference>
<dbReference type="EMBL" id="SGXD01000009">
    <property type="protein sequence ID" value="RZS77563.1"/>
    <property type="molecule type" value="Genomic_DNA"/>
</dbReference>
<evidence type="ECO:0000259" key="4">
    <source>
        <dbReference type="Pfam" id="PF13649"/>
    </source>
</evidence>